<protein>
    <recommendedName>
        <fullName evidence="7">Flagellar protein FliT</fullName>
    </recommendedName>
</protein>
<evidence type="ECO:0000256" key="2">
    <source>
        <dbReference type="ARBA" id="ARBA00022490"/>
    </source>
</evidence>
<reference evidence="8" key="1">
    <citation type="submission" date="2014-07" db="EMBL/GenBank/DDBJ databases">
        <authorList>
            <person name="Hornung V.Bastian."/>
        </authorList>
    </citation>
    <scope>NUCLEOTIDE SEQUENCE</scope>
    <source>
        <strain evidence="8">PCE-S</strain>
    </source>
</reference>
<keyword evidence="4" id="KW-0143">Chaperone</keyword>
<evidence type="ECO:0000256" key="1">
    <source>
        <dbReference type="ARBA" id="ARBA00004514"/>
    </source>
</evidence>
<name>A0A098B419_DESHA</name>
<dbReference type="InterPro" id="IPR008622">
    <property type="entry name" value="FliT"/>
</dbReference>
<organism evidence="8">
    <name type="scientific">Desulfitobacterium hafniense</name>
    <name type="common">Desulfitobacterium frappieri</name>
    <dbReference type="NCBI Taxonomy" id="49338"/>
    <lineage>
        <taxon>Bacteria</taxon>
        <taxon>Bacillati</taxon>
        <taxon>Bacillota</taxon>
        <taxon>Clostridia</taxon>
        <taxon>Eubacteriales</taxon>
        <taxon>Desulfitobacteriaceae</taxon>
        <taxon>Desulfitobacterium</taxon>
    </lineage>
</organism>
<keyword evidence="3" id="KW-1005">Bacterial flagellum biogenesis</keyword>
<evidence type="ECO:0000313" key="8">
    <source>
        <dbReference type="EMBL" id="CDX03125.1"/>
    </source>
</evidence>
<comment type="similarity">
    <text evidence="6">Belongs to the bacillales FliT family.</text>
</comment>
<proteinExistence type="inferred from homology"/>
<dbReference type="EMBL" id="LK996017">
    <property type="protein sequence ID" value="CDX03125.1"/>
    <property type="molecule type" value="Genomic_DNA"/>
</dbReference>
<evidence type="ECO:0000256" key="3">
    <source>
        <dbReference type="ARBA" id="ARBA00022795"/>
    </source>
</evidence>
<accession>A0A098B419</accession>
<dbReference type="AlphaFoldDB" id="A0A098B419"/>
<evidence type="ECO:0000256" key="4">
    <source>
        <dbReference type="ARBA" id="ARBA00023186"/>
    </source>
</evidence>
<comment type="subcellular location">
    <subcellularLocation>
        <location evidence="1">Cytoplasm</location>
        <location evidence="1">Cytosol</location>
    </subcellularLocation>
</comment>
<dbReference type="RefSeq" id="WP_208925895.1">
    <property type="nucleotide sequence ID" value="NZ_LK996017.1"/>
</dbReference>
<keyword evidence="2" id="KW-0963">Cytoplasm</keyword>
<dbReference type="PATRIC" id="fig|49338.4.peg.3487"/>
<dbReference type="Pfam" id="PF05400">
    <property type="entry name" value="FliT"/>
    <property type="match status" value="1"/>
</dbReference>
<comment type="function">
    <text evidence="5">May act as an export chaperone for the filament capping protein FliD.</text>
</comment>
<gene>
    <name evidence="8" type="ORF">DPCES_3238</name>
</gene>
<evidence type="ECO:0000256" key="5">
    <source>
        <dbReference type="ARBA" id="ARBA00093765"/>
    </source>
</evidence>
<evidence type="ECO:0000256" key="6">
    <source>
        <dbReference type="ARBA" id="ARBA00093785"/>
    </source>
</evidence>
<sequence>MTEKTPESLWQDYLFLTKEMLKFLDKQDMELFHELMNQREQMQTLLEETPDEGFRNSPAGRRLLNEIREENQILMNRFQATHSKAKQHHQVAEAYSGGNQHLVNHRNWVR</sequence>
<evidence type="ECO:0000256" key="7">
    <source>
        <dbReference type="ARBA" id="ARBA00093797"/>
    </source>
</evidence>